<dbReference type="InterPro" id="IPR039662">
    <property type="entry name" value="Cohesin_Scc3/SA"/>
</dbReference>
<feature type="compositionally biased region" description="Basic residues" evidence="1">
    <location>
        <begin position="510"/>
        <end position="519"/>
    </location>
</feature>
<dbReference type="EMBL" id="JANBUW010000004">
    <property type="protein sequence ID" value="KAJ2852311.1"/>
    <property type="molecule type" value="Genomic_DNA"/>
</dbReference>
<evidence type="ECO:0000256" key="1">
    <source>
        <dbReference type="SAM" id="MobiDB-lite"/>
    </source>
</evidence>
<dbReference type="InterPro" id="IPR020839">
    <property type="entry name" value="SCD"/>
</dbReference>
<dbReference type="SUPFAM" id="SSF48371">
    <property type="entry name" value="ARM repeat"/>
    <property type="match status" value="1"/>
</dbReference>
<keyword evidence="4" id="KW-1185">Reference proteome</keyword>
<feature type="compositionally biased region" description="Polar residues" evidence="1">
    <location>
        <begin position="30"/>
        <end position="42"/>
    </location>
</feature>
<dbReference type="InterPro" id="IPR013721">
    <property type="entry name" value="STAG"/>
</dbReference>
<evidence type="ECO:0000259" key="2">
    <source>
        <dbReference type="PROSITE" id="PS51425"/>
    </source>
</evidence>
<evidence type="ECO:0000313" key="4">
    <source>
        <dbReference type="Proteomes" id="UP001139887"/>
    </source>
</evidence>
<protein>
    <submittedName>
        <fullName evidence="3">Cohesin complex subunit</fullName>
    </submittedName>
</protein>
<feature type="region of interest" description="Disordered" evidence="1">
    <location>
        <begin position="1"/>
        <end position="115"/>
    </location>
</feature>
<gene>
    <name evidence="3" type="primary">IRR1</name>
    <name evidence="3" type="ORF">IWW36_000454</name>
</gene>
<sequence>MTVTPRRSARVAKVPERLTPSTTPRKRSNASKASAFSTPKSASSKRQRTARGKSSRSEDSESAVSDSENESTSEGSDEASDFEEARPVRTKTPRKSAAAKAKAVRGKPHKQFDIGGDASSPLLDALIDEKTAVVQVATDWIESYREDADLALCELINLVIRLTGCPTKIKQDMIYETEDIAGLLEELQGQSIAALKQQQQRGQDSNELAGDDMLAGRTRDQRRLRKSVLQFVYRVIVDGQHHIVFAETSESKLSAFMEILLQWLANMGGSSFRPFRHVSTLVTLTVQSALVSLRAHIGIELQTAQRQLEAELKRTSKRRGRTVGDQLRDRVSELTEHDEVAEATFTVFYNTVFVFRHRDVHSMIRAECLAPLATWCRTYPAAYLGTEYLRYLGWALNDRDARVRESAVAAIAGPLLQGRASSMPSGSVGSGVAVMGPADMDDESAAAGIRPFIVRFLPRLVQVAAGDVDHRVQVAALKLITLLARLKYIDATAKIGDIRNLRPQKSTAKSSRRKSKRNTRSTYGTSLSQQMLEESSDEDESDEESEQDDALDIQTLYDDNQRSDNDIGNSPLSCPHHTVLRYLAPLVTHTHTTVRAAAAELVAWWLRDSWVPAARIAALGIDAESTALDGNSDDEDSGGDEEDAHLSIDNLLQTSGGRVRARKWLLFKSVGAFLWHVSRTKQPTTQPASSMDIDTEAWVAEQVAACIEEVWAAPASAVGLNAGGEAPILAEPIAGAESTELDQRVKAAVNADPAQAPSPRLVAAALSLWPRLPELGHLQTLAAYLSWDHSASADSEAVVGTKFALAAEEETALLQAFAIWTSECVRAVGERQRRSRSKKDRTEADDEARELNHVWQGAFVPLLARNMDNAERLLPLLFVAAEDLDLQSLFDANRTEIVEAVAIHASTVLERYGSSIRLVRLAVQFLERVDASRVLHVAAAADLPEENHPAPGVLVRKAASTSASLFSTAIASVPETPRAHASAFADVYAHLVVLRAIICTHDISAILSSGEDTSNTSLEQILSLVELAAQSSAIVQTVPEKAAIAALEVAYRALLWQALRLNSLLQVANEDNSQVDANPLANTRDRILKVCVDLVDADAAGYGRLREHAFMVLGRVLRLFSGSLVQGTLEAHRCLRVSANHSGREQLSSFFVKRLSAWAQLMVSLMQTDQTDTSGHQLYLEAPSMRNIGYARMCGLCALWAQWLGDRTLSAASLVPLAAYTGMMGLEPMERRRIEGSDSTRARRKVGFVALSAFDHIVQAAVDALKPQLMLQTTRDNVISTYMEALRASYTKYLNPNSADPPTDAVNVATLARFIGTALKTALLPATVPATPATPAHGRRGAADGAQQLAPAVLGEAWAKSHLAAIDYGLAQVVPDNALNLNVLDDNGEPLDQEAVQRDTVPAELWEQRVMPWFVALSQTVAGVIRPRHAETLDAHMKRCAQRLGLSESESMRMEDAEAGMAAIASYQRALDKELAKLGAIRARMAEAQQATDVLLSSPPVSPTPMRHNAQLGADDMDLSE</sequence>
<feature type="compositionally biased region" description="Low complexity" evidence="1">
    <location>
        <begin position="520"/>
        <end position="533"/>
    </location>
</feature>
<dbReference type="GO" id="GO:0008278">
    <property type="term" value="C:cohesin complex"/>
    <property type="evidence" value="ECO:0007669"/>
    <property type="project" value="TreeGrafter"/>
</dbReference>
<dbReference type="GO" id="GO:0005634">
    <property type="term" value="C:nucleus"/>
    <property type="evidence" value="ECO:0007669"/>
    <property type="project" value="TreeGrafter"/>
</dbReference>
<dbReference type="GO" id="GO:0003682">
    <property type="term" value="F:chromatin binding"/>
    <property type="evidence" value="ECO:0007669"/>
    <property type="project" value="TreeGrafter"/>
</dbReference>
<feature type="compositionally biased region" description="Basic residues" evidence="1">
    <location>
        <begin position="43"/>
        <end position="54"/>
    </location>
</feature>
<proteinExistence type="predicted"/>
<evidence type="ECO:0000313" key="3">
    <source>
        <dbReference type="EMBL" id="KAJ2852311.1"/>
    </source>
</evidence>
<organism evidence="3 4">
    <name type="scientific">Coemansia brasiliensis</name>
    <dbReference type="NCBI Taxonomy" id="2650707"/>
    <lineage>
        <taxon>Eukaryota</taxon>
        <taxon>Fungi</taxon>
        <taxon>Fungi incertae sedis</taxon>
        <taxon>Zoopagomycota</taxon>
        <taxon>Kickxellomycotina</taxon>
        <taxon>Kickxellomycetes</taxon>
        <taxon>Kickxellales</taxon>
        <taxon>Kickxellaceae</taxon>
        <taxon>Coemansia</taxon>
    </lineage>
</organism>
<accession>A0A9W8M1V6</accession>
<feature type="region of interest" description="Disordered" evidence="1">
    <location>
        <begin position="502"/>
        <end position="549"/>
    </location>
</feature>
<reference evidence="3" key="1">
    <citation type="submission" date="2022-07" db="EMBL/GenBank/DDBJ databases">
        <title>Phylogenomic reconstructions and comparative analyses of Kickxellomycotina fungi.</title>
        <authorList>
            <person name="Reynolds N.K."/>
            <person name="Stajich J.E."/>
            <person name="Barry K."/>
            <person name="Grigoriev I.V."/>
            <person name="Crous P."/>
            <person name="Smith M.E."/>
        </authorList>
    </citation>
    <scope>NUCLEOTIDE SEQUENCE</scope>
    <source>
        <strain evidence="3">NRRL 1566</strain>
    </source>
</reference>
<feature type="compositionally biased region" description="Acidic residues" evidence="1">
    <location>
        <begin position="67"/>
        <end position="82"/>
    </location>
</feature>
<dbReference type="Pfam" id="PF08514">
    <property type="entry name" value="STAG"/>
    <property type="match status" value="1"/>
</dbReference>
<dbReference type="InterPro" id="IPR016024">
    <property type="entry name" value="ARM-type_fold"/>
</dbReference>
<dbReference type="PROSITE" id="PS51425">
    <property type="entry name" value="SCD"/>
    <property type="match status" value="1"/>
</dbReference>
<feature type="compositionally biased region" description="Acidic residues" evidence="1">
    <location>
        <begin position="534"/>
        <end position="549"/>
    </location>
</feature>
<dbReference type="Pfam" id="PF21581">
    <property type="entry name" value="SCD"/>
    <property type="match status" value="1"/>
</dbReference>
<dbReference type="GO" id="GO:0000785">
    <property type="term" value="C:chromatin"/>
    <property type="evidence" value="ECO:0007669"/>
    <property type="project" value="TreeGrafter"/>
</dbReference>
<dbReference type="PANTHER" id="PTHR11199">
    <property type="entry name" value="STROMAL ANTIGEN"/>
    <property type="match status" value="1"/>
</dbReference>
<name>A0A9W8M1V6_9FUNG</name>
<dbReference type="OrthoDB" id="498590at2759"/>
<dbReference type="PANTHER" id="PTHR11199:SF0">
    <property type="entry name" value="LD34181P-RELATED"/>
    <property type="match status" value="1"/>
</dbReference>
<dbReference type="Proteomes" id="UP001139887">
    <property type="component" value="Unassembled WGS sequence"/>
</dbReference>
<feature type="domain" description="SCD" evidence="2">
    <location>
        <begin position="353"/>
        <end position="463"/>
    </location>
</feature>
<comment type="caution">
    <text evidence="3">The sequence shown here is derived from an EMBL/GenBank/DDBJ whole genome shotgun (WGS) entry which is preliminary data.</text>
</comment>
<dbReference type="GO" id="GO:0007062">
    <property type="term" value="P:sister chromatid cohesion"/>
    <property type="evidence" value="ECO:0007669"/>
    <property type="project" value="UniProtKB-ARBA"/>
</dbReference>
<feature type="region of interest" description="Disordered" evidence="1">
    <location>
        <begin position="1496"/>
        <end position="1521"/>
    </location>
</feature>